<feature type="transmembrane region" description="Helical" evidence="1">
    <location>
        <begin position="7"/>
        <end position="26"/>
    </location>
</feature>
<evidence type="ECO:0000256" key="1">
    <source>
        <dbReference type="SAM" id="Phobius"/>
    </source>
</evidence>
<protein>
    <submittedName>
        <fullName evidence="2">Uncharacterized protein</fullName>
    </submittedName>
</protein>
<evidence type="ECO:0000313" key="3">
    <source>
        <dbReference type="Proteomes" id="UP000698173"/>
    </source>
</evidence>
<keyword evidence="1" id="KW-0812">Transmembrane</keyword>
<name>A0A921FVJ1_SPOPS</name>
<proteinExistence type="predicted"/>
<gene>
    <name evidence="2" type="ORF">K8V56_00415</name>
</gene>
<organism evidence="2 3">
    <name type="scientific">Sporosarcina psychrophila</name>
    <name type="common">Bacillus psychrophilus</name>
    <dbReference type="NCBI Taxonomy" id="1476"/>
    <lineage>
        <taxon>Bacteria</taxon>
        <taxon>Bacillati</taxon>
        <taxon>Bacillota</taxon>
        <taxon>Bacilli</taxon>
        <taxon>Bacillales</taxon>
        <taxon>Caryophanaceae</taxon>
        <taxon>Sporosarcina</taxon>
    </lineage>
</organism>
<dbReference type="AlphaFoldDB" id="A0A921FVJ1"/>
<dbReference type="Proteomes" id="UP000698173">
    <property type="component" value="Unassembled WGS sequence"/>
</dbReference>
<accession>A0A921FVJ1</accession>
<comment type="caution">
    <text evidence="2">The sequence shown here is derived from an EMBL/GenBank/DDBJ whole genome shotgun (WGS) entry which is preliminary data.</text>
</comment>
<reference evidence="2" key="1">
    <citation type="journal article" date="2021" name="PeerJ">
        <title>Extensive microbial diversity within the chicken gut microbiome revealed by metagenomics and culture.</title>
        <authorList>
            <person name="Gilroy R."/>
            <person name="Ravi A."/>
            <person name="Getino M."/>
            <person name="Pursley I."/>
            <person name="Horton D.L."/>
            <person name="Alikhan N.F."/>
            <person name="Baker D."/>
            <person name="Gharbi K."/>
            <person name="Hall N."/>
            <person name="Watson M."/>
            <person name="Adriaenssens E.M."/>
            <person name="Foster-Nyarko E."/>
            <person name="Jarju S."/>
            <person name="Secka A."/>
            <person name="Antonio M."/>
            <person name="Oren A."/>
            <person name="Chaudhuri R.R."/>
            <person name="La Ragione R."/>
            <person name="Hildebrand F."/>
            <person name="Pallen M.J."/>
        </authorList>
    </citation>
    <scope>NUCLEOTIDE SEQUENCE</scope>
    <source>
        <strain evidence="2">CHK171-7178</strain>
    </source>
</reference>
<keyword evidence="1" id="KW-0472">Membrane</keyword>
<sequence length="133" mass="14974">MRLSEKNVLIGTGVLFIIVFGLLNIGNKKTAEQLGNQSSIKIASSSYNVNDGNLTLEFVKPTKEFKFSRITVIDRNNKYFTGKSERKEDYIIFDTFIPELSGGDMLKIIIEEAVSTKELKIEYKIPKSIMTSA</sequence>
<keyword evidence="1" id="KW-1133">Transmembrane helix</keyword>
<reference evidence="2" key="2">
    <citation type="submission" date="2021-09" db="EMBL/GenBank/DDBJ databases">
        <authorList>
            <person name="Gilroy R."/>
        </authorList>
    </citation>
    <scope>NUCLEOTIDE SEQUENCE</scope>
    <source>
        <strain evidence="2">CHK171-7178</strain>
    </source>
</reference>
<dbReference type="EMBL" id="DYWT01000007">
    <property type="protein sequence ID" value="HJF30234.1"/>
    <property type="molecule type" value="Genomic_DNA"/>
</dbReference>
<evidence type="ECO:0000313" key="2">
    <source>
        <dbReference type="EMBL" id="HJF30234.1"/>
    </source>
</evidence>